<comment type="caution">
    <text evidence="10">Lacks conserved residue(s) required for the propagation of feature annotation.</text>
</comment>
<feature type="transmembrane region" description="Helical" evidence="10">
    <location>
        <begin position="580"/>
        <end position="601"/>
    </location>
</feature>
<dbReference type="InterPro" id="IPR002610">
    <property type="entry name" value="Peptidase_S54_rhomboid-like"/>
</dbReference>
<gene>
    <name evidence="13" type="ORF">K437DRAFT_257549</name>
</gene>
<feature type="transmembrane region" description="Helical" evidence="10">
    <location>
        <begin position="471"/>
        <end position="492"/>
    </location>
</feature>
<sequence length="650" mass="69772">MSYYQGANSSAYDHNRTYEPYSHVRSDSNTSILAPYGHGYEKECGQPPSYYRDHNHDGDDSLYEDGQSHSRIHSSTAAAPPPVPSKSDAGSQQAPGVAGGLSLMRSDTLRPADSISQYQYDMEQAHGGDDVPSIPQPYHHHQAQTSIDSSGYPPLQRQGHMHNRQESSASYYDDHASSGQGYAKNYGHAGYEASNPTLPLRGHGGSMGYADDEEDERKQLSRGPQEPILFSNMAAANGNEGTTGNDRLHGDPNDRRYYDYGDAGASAGAYGKNSGGRGFPFSGSNLLGINSYDTGAGAAGPFGYPKGSLQEAIEKRRRGIGRQRFAPVSYLFGLAYLGAFVSELIKSSQVTGSAIQTHPTFNPWIGPSPEFLISFGARFVPCMRSIPAVDPSTAKLPCLQYANADNGGVYMANQLCTLADLCGLADPTKPNQQWRLVVPIFLHGGVVHILFNMLAQIFLCTDTEKLLGSVYYTIVYVLGGIGGNLLGASFGLTGLPAVGASGSIFSCIAVEITDLIYNWKYEMRAKLRLTVAIFFTVFSLGLGLLPYSDNFSHIGGAAVGLLGGFIFGPSIHSTRAHRGIIWGIRIVCLGLLIGFIVGLVLNFESSSDPTKACTWCRYLSCLPTFSQCKDPLNGIQTGSTTSSSSGSSNH</sequence>
<evidence type="ECO:0000313" key="14">
    <source>
        <dbReference type="Proteomes" id="UP000027361"/>
    </source>
</evidence>
<dbReference type="Pfam" id="PF01694">
    <property type="entry name" value="Rhomboid"/>
    <property type="match status" value="1"/>
</dbReference>
<comment type="function">
    <text evidence="10">Serine protease involved in intramembrane proteolysis.</text>
</comment>
<dbReference type="GO" id="GO:0016020">
    <property type="term" value="C:membrane"/>
    <property type="evidence" value="ECO:0007669"/>
    <property type="project" value="UniProtKB-SubCell"/>
</dbReference>
<evidence type="ECO:0000256" key="6">
    <source>
        <dbReference type="ARBA" id="ARBA00022801"/>
    </source>
</evidence>
<comment type="catalytic activity">
    <reaction evidence="1 10">
        <text>Cleaves type-1 transmembrane domains using a catalytic dyad composed of serine and histidine that are contributed by different transmembrane domains.</text>
        <dbReference type="EC" id="3.4.21.105"/>
    </reaction>
</comment>
<dbReference type="InParanoid" id="A0A066VNQ0"/>
<keyword evidence="9 10" id="KW-0472">Membrane</keyword>
<evidence type="ECO:0000256" key="3">
    <source>
        <dbReference type="ARBA" id="ARBA00009045"/>
    </source>
</evidence>
<dbReference type="PANTHER" id="PTHR22936">
    <property type="entry name" value="RHOMBOID-RELATED"/>
    <property type="match status" value="1"/>
</dbReference>
<feature type="transmembrane region" description="Helical" evidence="10">
    <location>
        <begin position="551"/>
        <end position="568"/>
    </location>
</feature>
<keyword evidence="4 10" id="KW-0645">Protease</keyword>
<dbReference type="OMA" id="KACTWCR"/>
<protein>
    <recommendedName>
        <fullName evidence="10">Rhomboid-type serine protease</fullName>
        <ecNumber evidence="10">3.4.21.105</ecNumber>
    </recommendedName>
</protein>
<evidence type="ECO:0000256" key="2">
    <source>
        <dbReference type="ARBA" id="ARBA00004141"/>
    </source>
</evidence>
<dbReference type="InterPro" id="IPR035952">
    <property type="entry name" value="Rhomboid-like_sf"/>
</dbReference>
<dbReference type="OrthoDB" id="2146116at2759"/>
<evidence type="ECO:0000256" key="11">
    <source>
        <dbReference type="SAM" id="MobiDB-lite"/>
    </source>
</evidence>
<evidence type="ECO:0000256" key="8">
    <source>
        <dbReference type="ARBA" id="ARBA00022989"/>
    </source>
</evidence>
<comment type="subcellular location">
    <subcellularLocation>
        <location evidence="2 10">Membrane</location>
        <topology evidence="2 10">Multi-pass membrane protein</topology>
    </subcellularLocation>
</comment>
<dbReference type="GO" id="GO:0006508">
    <property type="term" value="P:proteolysis"/>
    <property type="evidence" value="ECO:0007669"/>
    <property type="project" value="UniProtKB-KW"/>
</dbReference>
<dbReference type="EC" id="3.4.21.105" evidence="10"/>
<feature type="transmembrane region" description="Helical" evidence="10">
    <location>
        <begin position="498"/>
        <end position="517"/>
    </location>
</feature>
<keyword evidence="6 10" id="KW-0378">Hydrolase</keyword>
<evidence type="ECO:0000256" key="10">
    <source>
        <dbReference type="RuleBase" id="RU362115"/>
    </source>
</evidence>
<feature type="transmembrane region" description="Helical" evidence="10">
    <location>
        <begin position="436"/>
        <end position="459"/>
    </location>
</feature>
<comment type="caution">
    <text evidence="13">The sequence shown here is derived from an EMBL/GenBank/DDBJ whole genome shotgun (WGS) entry which is preliminary data.</text>
</comment>
<keyword evidence="8 10" id="KW-1133">Transmembrane helix</keyword>
<dbReference type="RefSeq" id="XP_013242356.1">
    <property type="nucleotide sequence ID" value="XM_013386902.1"/>
</dbReference>
<keyword evidence="7 10" id="KW-0720">Serine protease</keyword>
<keyword evidence="5 10" id="KW-0812">Transmembrane</keyword>
<dbReference type="InterPro" id="IPR022764">
    <property type="entry name" value="Peptidase_S54_rhomboid_dom"/>
</dbReference>
<dbReference type="GO" id="GO:0004252">
    <property type="term" value="F:serine-type endopeptidase activity"/>
    <property type="evidence" value="ECO:0007669"/>
    <property type="project" value="InterPro"/>
</dbReference>
<dbReference type="GeneID" id="25264722"/>
<organism evidence="13 14">
    <name type="scientific">Tilletiaria anomala (strain ATCC 24038 / CBS 436.72 / UBC 951)</name>
    <dbReference type="NCBI Taxonomy" id="1037660"/>
    <lineage>
        <taxon>Eukaryota</taxon>
        <taxon>Fungi</taxon>
        <taxon>Dikarya</taxon>
        <taxon>Basidiomycota</taxon>
        <taxon>Ustilaginomycotina</taxon>
        <taxon>Exobasidiomycetes</taxon>
        <taxon>Georgefischeriales</taxon>
        <taxon>Tilletiariaceae</taxon>
        <taxon>Tilletiaria</taxon>
    </lineage>
</organism>
<comment type="similarity">
    <text evidence="3 10">Belongs to the peptidase S54 family.</text>
</comment>
<dbReference type="HOGENOM" id="CLU_022618_1_1_1"/>
<dbReference type="SUPFAM" id="SSF144091">
    <property type="entry name" value="Rhomboid-like"/>
    <property type="match status" value="1"/>
</dbReference>
<feature type="domain" description="Peptidase S54 rhomboid" evidence="12">
    <location>
        <begin position="431"/>
        <end position="568"/>
    </location>
</feature>
<dbReference type="Proteomes" id="UP000027361">
    <property type="component" value="Unassembled WGS sequence"/>
</dbReference>
<dbReference type="Gene3D" id="1.20.1540.10">
    <property type="entry name" value="Rhomboid-like"/>
    <property type="match status" value="1"/>
</dbReference>
<proteinExistence type="inferred from homology"/>
<evidence type="ECO:0000256" key="4">
    <source>
        <dbReference type="ARBA" id="ARBA00022670"/>
    </source>
</evidence>
<keyword evidence="14" id="KW-1185">Reference proteome</keyword>
<evidence type="ECO:0000256" key="9">
    <source>
        <dbReference type="ARBA" id="ARBA00023136"/>
    </source>
</evidence>
<evidence type="ECO:0000256" key="7">
    <source>
        <dbReference type="ARBA" id="ARBA00022825"/>
    </source>
</evidence>
<feature type="transmembrane region" description="Helical" evidence="10">
    <location>
        <begin position="529"/>
        <end position="545"/>
    </location>
</feature>
<evidence type="ECO:0000313" key="13">
    <source>
        <dbReference type="EMBL" id="KDN43337.1"/>
    </source>
</evidence>
<accession>A0A066VNQ0</accession>
<feature type="compositionally biased region" description="Polar residues" evidence="11">
    <location>
        <begin position="1"/>
        <end position="12"/>
    </location>
</feature>
<name>A0A066VNQ0_TILAU</name>
<feature type="region of interest" description="Disordered" evidence="11">
    <location>
        <begin position="124"/>
        <end position="224"/>
    </location>
</feature>
<dbReference type="AlphaFoldDB" id="A0A066VNQ0"/>
<feature type="compositionally biased region" description="Basic and acidic residues" evidence="11">
    <location>
        <begin position="13"/>
        <end position="26"/>
    </location>
</feature>
<dbReference type="PANTHER" id="PTHR22936:SF69">
    <property type="entry name" value="RHOMBOID-LIKE PROTEIN"/>
    <property type="match status" value="1"/>
</dbReference>
<dbReference type="EMBL" id="JMSN01000062">
    <property type="protein sequence ID" value="KDN43337.1"/>
    <property type="molecule type" value="Genomic_DNA"/>
</dbReference>
<evidence type="ECO:0000256" key="5">
    <source>
        <dbReference type="ARBA" id="ARBA00022692"/>
    </source>
</evidence>
<evidence type="ECO:0000259" key="12">
    <source>
        <dbReference type="Pfam" id="PF01694"/>
    </source>
</evidence>
<dbReference type="STRING" id="1037660.A0A066VNQ0"/>
<reference evidence="13 14" key="1">
    <citation type="submission" date="2014-05" db="EMBL/GenBank/DDBJ databases">
        <title>Draft genome sequence of a rare smut relative, Tilletiaria anomala UBC 951.</title>
        <authorList>
            <consortium name="DOE Joint Genome Institute"/>
            <person name="Toome M."/>
            <person name="Kuo A."/>
            <person name="Henrissat B."/>
            <person name="Lipzen A."/>
            <person name="Tritt A."/>
            <person name="Yoshinaga Y."/>
            <person name="Zane M."/>
            <person name="Barry K."/>
            <person name="Grigoriev I.V."/>
            <person name="Spatafora J.W."/>
            <person name="Aimea M.C."/>
        </authorList>
    </citation>
    <scope>NUCLEOTIDE SEQUENCE [LARGE SCALE GENOMIC DNA]</scope>
    <source>
        <strain evidence="13 14">UBC 951</strain>
    </source>
</reference>
<feature type="region of interest" description="Disordered" evidence="11">
    <location>
        <begin position="1"/>
        <end position="99"/>
    </location>
</feature>
<evidence type="ECO:0000256" key="1">
    <source>
        <dbReference type="ARBA" id="ARBA00000156"/>
    </source>
</evidence>